<comment type="similarity">
    <text evidence="1">Belongs to the ATP-dependent AMP-binding enzyme family.</text>
</comment>
<dbReference type="HOGENOM" id="CLU_000022_59_2_1"/>
<accession>A0A067MNX5</accession>
<dbReference type="PANTHER" id="PTHR24096">
    <property type="entry name" value="LONG-CHAIN-FATTY-ACID--COA LIGASE"/>
    <property type="match status" value="1"/>
</dbReference>
<keyword evidence="3" id="KW-0812">Transmembrane</keyword>
<dbReference type="STRING" id="930990.A0A067MNX5"/>
<keyword evidence="3" id="KW-0472">Membrane</keyword>
<protein>
    <recommendedName>
        <fullName evidence="8">AMP-dependent synthetase/ligase domain-containing protein</fullName>
    </recommendedName>
</protein>
<keyword evidence="2" id="KW-0436">Ligase</keyword>
<reference evidence="7" key="1">
    <citation type="journal article" date="2014" name="Proc. Natl. Acad. Sci. U.S.A.">
        <title>Extensive sampling of basidiomycete genomes demonstrates inadequacy of the white-rot/brown-rot paradigm for wood decay fungi.</title>
        <authorList>
            <person name="Riley R."/>
            <person name="Salamov A.A."/>
            <person name="Brown D.W."/>
            <person name="Nagy L.G."/>
            <person name="Floudas D."/>
            <person name="Held B.W."/>
            <person name="Levasseur A."/>
            <person name="Lombard V."/>
            <person name="Morin E."/>
            <person name="Otillar R."/>
            <person name="Lindquist E.A."/>
            <person name="Sun H."/>
            <person name="LaButti K.M."/>
            <person name="Schmutz J."/>
            <person name="Jabbour D."/>
            <person name="Luo H."/>
            <person name="Baker S.E."/>
            <person name="Pisabarro A.G."/>
            <person name="Walton J.D."/>
            <person name="Blanchette R.A."/>
            <person name="Henrissat B."/>
            <person name="Martin F."/>
            <person name="Cullen D."/>
            <person name="Hibbett D.S."/>
            <person name="Grigoriev I.V."/>
        </authorList>
    </citation>
    <scope>NUCLEOTIDE SEQUENCE [LARGE SCALE GENOMIC DNA]</scope>
    <source>
        <strain evidence="7">FD-172 SS1</strain>
    </source>
</reference>
<dbReference type="GO" id="GO:0016405">
    <property type="term" value="F:CoA-ligase activity"/>
    <property type="evidence" value="ECO:0007669"/>
    <property type="project" value="TreeGrafter"/>
</dbReference>
<sequence>MPTIYTSRYLPTDVPRISIFTELFGTKFDALDSAAPAYIDNHTGAFLTRKDVKTLSLSLAFGMRHTLGAKRGDTVMLFSPNSLAWPIVKYGVFAAGLRMSPANTAYTPTELAHQLRDSGAYLIFVHPSLLAVLFQTLALLGVSTEEAKKRVIIMALEKEGILVPEADSKAWLQLEALLHKGQLDKEEAFDGAQADEVAVLCYSSGTTGLSKGVMTTHRNLVSQTTTAHVSNPTLDPKTDVMICIPPLYHMYGLVTIAMVSFALGIPVVMCPRFEPDSFCSGIQKYRVTAAYLAPPVVLFLANSPVVSKYDLSSLRLIVSGAAPLAPSLATGVVTRLAGMGAKLSVCQAYGLTETSPACTFHSLRYGGEKISTVGELVPNLRARLVDDDEVDVKPGERGELWVRGPNIMKGYLNNQAATANAITPDGWFKTGDIVVRDDEGFFTLVDRKKELIKYKGFQVPPAELEALLLTHPEIGDAGVIGVESEDKSSELPRAYIVPKAGYTSLSTQPHREKFASEIQTWVEGKVAKHKYLRGGVIVVEAIPKSAAGKILRRQLRDLAKAETKKHAGAKL</sequence>
<dbReference type="PANTHER" id="PTHR24096:SF149">
    <property type="entry name" value="AMP-BINDING DOMAIN-CONTAINING PROTEIN-RELATED"/>
    <property type="match status" value="1"/>
</dbReference>
<dbReference type="Gene3D" id="3.30.300.30">
    <property type="match status" value="1"/>
</dbReference>
<dbReference type="AlphaFoldDB" id="A0A067MNX5"/>
<evidence type="ECO:0000256" key="1">
    <source>
        <dbReference type="ARBA" id="ARBA00006432"/>
    </source>
</evidence>
<dbReference type="CDD" id="cd05911">
    <property type="entry name" value="Firefly_Luc_like"/>
    <property type="match status" value="1"/>
</dbReference>
<name>A0A067MNX5_BOTB1</name>
<evidence type="ECO:0000259" key="4">
    <source>
        <dbReference type="Pfam" id="PF00501"/>
    </source>
</evidence>
<dbReference type="SUPFAM" id="SSF56801">
    <property type="entry name" value="Acetyl-CoA synthetase-like"/>
    <property type="match status" value="1"/>
</dbReference>
<proteinExistence type="inferred from homology"/>
<dbReference type="InterPro" id="IPR025110">
    <property type="entry name" value="AMP-bd_C"/>
</dbReference>
<organism evidence="6 7">
    <name type="scientific">Botryobasidium botryosum (strain FD-172 SS1)</name>
    <dbReference type="NCBI Taxonomy" id="930990"/>
    <lineage>
        <taxon>Eukaryota</taxon>
        <taxon>Fungi</taxon>
        <taxon>Dikarya</taxon>
        <taxon>Basidiomycota</taxon>
        <taxon>Agaricomycotina</taxon>
        <taxon>Agaricomycetes</taxon>
        <taxon>Cantharellales</taxon>
        <taxon>Botryobasidiaceae</taxon>
        <taxon>Botryobasidium</taxon>
    </lineage>
</organism>
<evidence type="ECO:0000313" key="7">
    <source>
        <dbReference type="Proteomes" id="UP000027195"/>
    </source>
</evidence>
<evidence type="ECO:0000256" key="2">
    <source>
        <dbReference type="ARBA" id="ARBA00022598"/>
    </source>
</evidence>
<dbReference type="Pfam" id="PF13193">
    <property type="entry name" value="AMP-binding_C"/>
    <property type="match status" value="1"/>
</dbReference>
<dbReference type="Gene3D" id="3.40.50.12780">
    <property type="entry name" value="N-terminal domain of ligase-like"/>
    <property type="match status" value="1"/>
</dbReference>
<dbReference type="EMBL" id="KL198024">
    <property type="protein sequence ID" value="KDQ17254.1"/>
    <property type="molecule type" value="Genomic_DNA"/>
</dbReference>
<evidence type="ECO:0000259" key="5">
    <source>
        <dbReference type="Pfam" id="PF13193"/>
    </source>
</evidence>
<dbReference type="InterPro" id="IPR042099">
    <property type="entry name" value="ANL_N_sf"/>
</dbReference>
<evidence type="ECO:0000256" key="3">
    <source>
        <dbReference type="SAM" id="Phobius"/>
    </source>
</evidence>
<feature type="transmembrane region" description="Helical" evidence="3">
    <location>
        <begin position="247"/>
        <end position="269"/>
    </location>
</feature>
<keyword evidence="3" id="KW-1133">Transmembrane helix</keyword>
<dbReference type="Pfam" id="PF00501">
    <property type="entry name" value="AMP-binding"/>
    <property type="match status" value="1"/>
</dbReference>
<dbReference type="Proteomes" id="UP000027195">
    <property type="component" value="Unassembled WGS sequence"/>
</dbReference>
<gene>
    <name evidence="6" type="ORF">BOTBODRAFT_30070</name>
</gene>
<dbReference type="InterPro" id="IPR045851">
    <property type="entry name" value="AMP-bd_C_sf"/>
</dbReference>
<dbReference type="OrthoDB" id="1898221at2759"/>
<evidence type="ECO:0000313" key="6">
    <source>
        <dbReference type="EMBL" id="KDQ17254.1"/>
    </source>
</evidence>
<feature type="transmembrane region" description="Helical" evidence="3">
    <location>
        <begin position="120"/>
        <end position="142"/>
    </location>
</feature>
<dbReference type="InterPro" id="IPR020845">
    <property type="entry name" value="AMP-binding_CS"/>
</dbReference>
<dbReference type="InParanoid" id="A0A067MNX5"/>
<dbReference type="InterPro" id="IPR000873">
    <property type="entry name" value="AMP-dep_synth/lig_dom"/>
</dbReference>
<evidence type="ECO:0008006" key="8">
    <source>
        <dbReference type="Google" id="ProtNLM"/>
    </source>
</evidence>
<feature type="domain" description="AMP-dependent synthetase/ligase" evidence="4">
    <location>
        <begin position="35"/>
        <end position="412"/>
    </location>
</feature>
<feature type="domain" description="AMP-binding enzyme C-terminal" evidence="5">
    <location>
        <begin position="463"/>
        <end position="549"/>
    </location>
</feature>
<dbReference type="PROSITE" id="PS00455">
    <property type="entry name" value="AMP_BINDING"/>
    <property type="match status" value="1"/>
</dbReference>
<keyword evidence="7" id="KW-1185">Reference proteome</keyword>